<feature type="domain" description="Putative zinc-finger" evidence="2">
    <location>
        <begin position="11"/>
        <end position="41"/>
    </location>
</feature>
<keyword evidence="1" id="KW-0472">Membrane</keyword>
<name>A0A6J6MFC3_9ZZZZ</name>
<feature type="transmembrane region" description="Helical" evidence="1">
    <location>
        <begin position="79"/>
        <end position="97"/>
    </location>
</feature>
<feature type="transmembrane region" description="Helical" evidence="1">
    <location>
        <begin position="109"/>
        <end position="128"/>
    </location>
</feature>
<dbReference type="AlphaFoldDB" id="A0A6J6MFC3"/>
<dbReference type="Pfam" id="PF13490">
    <property type="entry name" value="zf-HC2"/>
    <property type="match status" value="1"/>
</dbReference>
<evidence type="ECO:0000256" key="1">
    <source>
        <dbReference type="SAM" id="Phobius"/>
    </source>
</evidence>
<protein>
    <submittedName>
        <fullName evidence="3">Unannotated protein</fullName>
    </submittedName>
</protein>
<proteinExistence type="predicted"/>
<keyword evidence="1" id="KW-1133">Transmembrane helix</keyword>
<feature type="transmembrane region" description="Helical" evidence="1">
    <location>
        <begin position="167"/>
        <end position="183"/>
    </location>
</feature>
<gene>
    <name evidence="3" type="ORF">UFOPK2295_00917</name>
</gene>
<reference evidence="3" key="1">
    <citation type="submission" date="2020-05" db="EMBL/GenBank/DDBJ databases">
        <authorList>
            <person name="Chiriac C."/>
            <person name="Salcher M."/>
            <person name="Ghai R."/>
            <person name="Kavagutti S V."/>
        </authorList>
    </citation>
    <scope>NUCLEOTIDE SEQUENCE</scope>
</reference>
<accession>A0A6J6MFC3</accession>
<evidence type="ECO:0000259" key="2">
    <source>
        <dbReference type="Pfam" id="PF13490"/>
    </source>
</evidence>
<keyword evidence="1" id="KW-0812">Transmembrane</keyword>
<dbReference type="InterPro" id="IPR027383">
    <property type="entry name" value="Znf_put"/>
</dbReference>
<organism evidence="3">
    <name type="scientific">freshwater metagenome</name>
    <dbReference type="NCBI Taxonomy" id="449393"/>
    <lineage>
        <taxon>unclassified sequences</taxon>
        <taxon>metagenomes</taxon>
        <taxon>ecological metagenomes</taxon>
    </lineage>
</organism>
<evidence type="ECO:0000313" key="3">
    <source>
        <dbReference type="EMBL" id="CAB4672940.1"/>
    </source>
</evidence>
<feature type="transmembrane region" description="Helical" evidence="1">
    <location>
        <begin position="135"/>
        <end position="155"/>
    </location>
</feature>
<sequence>MDTEEQFSCPWLERVSALLDDELPVAERQMVVSHAQSCETCSPIMSQRNQKNETTHLLSVIQPRSIVTFPQRNTPQLRALLAIVGIAIIVGSVPGFIRGNTDGNNLHDLRHLSIWQVALGMGAVSASISFRLSRMLTVIVATFLVLTALATVYDLLTGHRGPWTDPLHLVEIAAVLAILRLVYPSLRLSRIRRSEISTHR</sequence>
<dbReference type="EMBL" id="CAEZWV010000017">
    <property type="protein sequence ID" value="CAB4672940.1"/>
    <property type="molecule type" value="Genomic_DNA"/>
</dbReference>